<dbReference type="InterPro" id="IPR004860">
    <property type="entry name" value="LAGLIDADG_dom"/>
</dbReference>
<protein>
    <recommendedName>
        <fullName evidence="2">Homing endonuclease LAGLIDADG domain-containing protein</fullName>
    </recommendedName>
</protein>
<evidence type="ECO:0000313" key="3">
    <source>
        <dbReference type="EMBL" id="AGS44600.1"/>
    </source>
</evidence>
<keyword evidence="3" id="KW-0496">Mitochondrion</keyword>
<dbReference type="InterPro" id="IPR051289">
    <property type="entry name" value="LAGLIDADG_Endonuclease"/>
</dbReference>
<organism evidence="3">
    <name type="scientific">[Candida] norvegica</name>
    <dbReference type="NCBI Taxonomy" id="49330"/>
    <lineage>
        <taxon>Eukaryota</taxon>
        <taxon>Fungi</taxon>
        <taxon>Dikarya</taxon>
        <taxon>Ascomycota</taxon>
        <taxon>Saccharomycotina</taxon>
        <taxon>Saccharomycetes</taxon>
        <taxon>Phaffomycetales</taxon>
        <taxon>Phaffomycetaceae</taxon>
        <taxon>Barnettozyma</taxon>
        <taxon>Barnettozyma/Candida clade</taxon>
    </lineage>
</organism>
<dbReference type="GeneID" id="16695357"/>
<gene>
    <name evidence="3" type="primary">cox1-I3</name>
</gene>
<feature type="non-terminal residue" evidence="3">
    <location>
        <position position="1"/>
    </location>
</feature>
<feature type="domain" description="Homing endonuclease LAGLIDADG" evidence="2">
    <location>
        <begin position="243"/>
        <end position="342"/>
    </location>
</feature>
<geneLocation type="mitochondrion" evidence="3"/>
<dbReference type="PANTHER" id="PTHR36181:SF3">
    <property type="entry name" value="INTRON-ENCODED DNA ENDONUCLEASE AI5 BETA"/>
    <property type="match status" value="1"/>
</dbReference>
<dbReference type="PANTHER" id="PTHR36181">
    <property type="entry name" value="INTRON-ENCODED ENDONUCLEASE AI3-RELATED"/>
    <property type="match status" value="1"/>
</dbReference>
<dbReference type="Gene3D" id="3.10.28.10">
    <property type="entry name" value="Homing endonucleases"/>
    <property type="match status" value="2"/>
</dbReference>
<accession>S5TP77</accession>
<dbReference type="GO" id="GO:0005739">
    <property type="term" value="C:mitochondrion"/>
    <property type="evidence" value="ECO:0007669"/>
    <property type="project" value="UniProtKB-ARBA"/>
</dbReference>
<dbReference type="InterPro" id="IPR027434">
    <property type="entry name" value="Homing_endonucl"/>
</dbReference>
<dbReference type="AlphaFoldDB" id="S5TP77"/>
<keyword evidence="1" id="KW-0812">Transmembrane</keyword>
<reference evidence="3" key="1">
    <citation type="submission" date="2013-05" db="EMBL/GenBank/DDBJ databases">
        <authorList>
            <person name="Hegedusova E."/>
            <person name="Zemanova J."/>
            <person name="Brejova B."/>
            <person name="Nosek J."/>
        </authorList>
    </citation>
    <scope>NUCLEOTIDE SEQUENCE</scope>
    <source>
        <strain evidence="3">CBS 2874</strain>
    </source>
</reference>
<name>S5TP77_9ASCO</name>
<evidence type="ECO:0000259" key="2">
    <source>
        <dbReference type="Pfam" id="PF00961"/>
    </source>
</evidence>
<keyword evidence="1" id="KW-1133">Transmembrane helix</keyword>
<feature type="transmembrane region" description="Helical" evidence="1">
    <location>
        <begin position="54"/>
        <end position="80"/>
    </location>
</feature>
<dbReference type="SUPFAM" id="SSF55608">
    <property type="entry name" value="Homing endonucleases"/>
    <property type="match status" value="2"/>
</dbReference>
<proteinExistence type="predicted"/>
<sequence length="381" mass="45471">QMMASSFSDKWCKNFAICWNSLVLINTFKSKNLINYTWSARNQFDYYYNNIKFIINYIIYIIFNLIINILNNIYIFIITLRSSETIRKTSLNNFIFNNFYNEFYNLKNLPISSTYKDKLRDKNWLIWFIGFVEGDGAILNYNNQLRFVLTQKESKILYEIKHTLNMGTIKSYVNKNNKNEYSRLIITNPEDIYLLTLLFNGNLVLNHRINQLNNWINILNNKYNKDIIFINKPQIITLNDSWISGFTDAEGCFNVLITKNNRYTLGYVIKLRFILDQNDELILNNIKLLFNNGKVTLRLNKINQYRYTLTGFKSLLIIRNYFNNFPLKTNKLNSFKKWDEIYSMILNKEHLTKNGLNKINYLRTKINLKNSLNKKIGKKII</sequence>
<keyword evidence="1" id="KW-0472">Membrane</keyword>
<dbReference type="RefSeq" id="YP_008475295.1">
    <property type="nucleotide sequence ID" value="NC_022175.1"/>
</dbReference>
<dbReference type="Pfam" id="PF00961">
    <property type="entry name" value="LAGLIDADG_1"/>
    <property type="match status" value="1"/>
</dbReference>
<dbReference type="EMBL" id="KF017573">
    <property type="protein sequence ID" value="AGS44600.1"/>
    <property type="molecule type" value="Genomic_DNA"/>
</dbReference>
<evidence type="ECO:0000256" key="1">
    <source>
        <dbReference type="SAM" id="Phobius"/>
    </source>
</evidence>
<dbReference type="GO" id="GO:0004519">
    <property type="term" value="F:endonuclease activity"/>
    <property type="evidence" value="ECO:0007669"/>
    <property type="project" value="InterPro"/>
</dbReference>